<dbReference type="SUPFAM" id="SSF49303">
    <property type="entry name" value="beta-Galactosidase/glucuronidase domain"/>
    <property type="match status" value="2"/>
</dbReference>
<dbReference type="InterPro" id="IPR011013">
    <property type="entry name" value="Gal_mutarotase_sf_dom"/>
</dbReference>
<sequence>MKKDKINPSLDWLENPEIFRVSRLDAHSDHLFYESIEEINLGYNMPLRQSLNGKWRFSYAKNPYRREKDFYKVDYDCSTFDYINVPGHIQMQGYDKCQYINTMYPWDGVDELRPPYISKENNPVGSYVKYFNVKDELKNKKIFISFQGVETAFYLWVNGEFVGYSEDTFTPSEFDITEYVKENEENKLAVEVYKRSSASWIEDQDFWRFSGIFRDVYLYGVPKVHIRDLFVKSTLDENYKNGKLKIDLDFILGNEEEFKLKSYLNDKEGNTVYDFGELVSKDKKIDTLKATVNNVEPWSTESPYLYTLYIEVLDKEGNLIEVVPQKIGFRTFEMKNNIMHINGKRIVFKGVNRHEFSHTKGRAITEEEMLWDIKFMKKHNINAVRTSHYPNQSMWYDLCDEYGIYLIDEANLESHGSWQKMGKCSPEWNIPGSLPEWRDVVVDRAESMLERDKNHPSILIWSCGNESYAGENILEMTRYFHSKDDTRLVHYEGVFWNRDFNDASDMESRMYAKPKEIEEYLNNNPEKPYISCEYMHAMGNSCGGMKLYTDLEDKYDMYQGGFIWDYIDQAIEIEREGVNTLAYGGDFDDRATDYCFCTDGIIYADRTISPKAQEVKKLYSNIKIIPDKKGVTIENNNLFVGTSDYDFIAYIEKEGRKIFETRINADVKPGEREYIEIEYPLIENNGEYSYNISMILNKDTLWANKGYEVNFGQAIYNINDCKGYNEVLENREFKIIHGDVNIGVMGEDFKMMFSIQEGGLISLCYDDKEYITRAPKTSFFRATTDNDRGNGHNFRTSTWQIAGLHQRLVDFNYTESKEEITLVYKFEMPTSIKTTNTVTYTVTPDGNIKVNIHYAGVEGLPELPLYSIDFKLKKELSAFEYYGYGPEENYIDRNNGAKLGIYENTAESNMSRYLIPQECGNRTNVRWVKIVDKNNEGLKFSYVDTPFEMSVLPYSAYELENAMHMYELPPVNYTWVRIIAKQMGVGGDDSWGAPVHEEFKIPSNKDIDLSFTISRI</sequence>
<evidence type="ECO:0000313" key="10">
    <source>
        <dbReference type="EMBL" id="MBD7914986.1"/>
    </source>
</evidence>
<accession>A0ABR8Q3I8</accession>
<name>A0ABR8Q3I8_9CLOT</name>
<dbReference type="Gene3D" id="3.20.20.80">
    <property type="entry name" value="Glycosidases"/>
    <property type="match status" value="1"/>
</dbReference>
<dbReference type="SUPFAM" id="SSF51445">
    <property type="entry name" value="(Trans)glycosidases"/>
    <property type="match status" value="1"/>
</dbReference>
<organism evidence="10 11">
    <name type="scientific">Clostridium gallinarum</name>
    <dbReference type="NCBI Taxonomy" id="2762246"/>
    <lineage>
        <taxon>Bacteria</taxon>
        <taxon>Bacillati</taxon>
        <taxon>Bacillota</taxon>
        <taxon>Clostridia</taxon>
        <taxon>Eubacteriales</taxon>
        <taxon>Clostridiaceae</taxon>
        <taxon>Clostridium</taxon>
    </lineage>
</organism>
<dbReference type="PRINTS" id="PR00132">
    <property type="entry name" value="GLHYDRLASE2"/>
</dbReference>
<reference evidence="10 11" key="1">
    <citation type="submission" date="2020-08" db="EMBL/GenBank/DDBJ databases">
        <title>A Genomic Blueprint of the Chicken Gut Microbiome.</title>
        <authorList>
            <person name="Gilroy R."/>
            <person name="Ravi A."/>
            <person name="Getino M."/>
            <person name="Pursley I."/>
            <person name="Horton D.L."/>
            <person name="Alikhan N.-F."/>
            <person name="Baker D."/>
            <person name="Gharbi K."/>
            <person name="Hall N."/>
            <person name="Watson M."/>
            <person name="Adriaenssens E.M."/>
            <person name="Foster-Nyarko E."/>
            <person name="Jarju S."/>
            <person name="Secka A."/>
            <person name="Antonio M."/>
            <person name="Oren A."/>
            <person name="Chaudhuri R."/>
            <person name="La Ragione R.M."/>
            <person name="Hildebrand F."/>
            <person name="Pallen M.J."/>
        </authorList>
    </citation>
    <scope>NUCLEOTIDE SEQUENCE [LARGE SCALE GENOMIC DNA]</scope>
    <source>
        <strain evidence="10 11">Sa3CUN1</strain>
    </source>
</reference>
<proteinExistence type="inferred from homology"/>
<evidence type="ECO:0000256" key="4">
    <source>
        <dbReference type="ARBA" id="ARBA00013303"/>
    </source>
</evidence>
<evidence type="ECO:0000256" key="6">
    <source>
        <dbReference type="ARBA" id="ARBA00023295"/>
    </source>
</evidence>
<evidence type="ECO:0000256" key="5">
    <source>
        <dbReference type="ARBA" id="ARBA00022801"/>
    </source>
</evidence>
<dbReference type="Gene3D" id="2.60.120.260">
    <property type="entry name" value="Galactose-binding domain-like"/>
    <property type="match status" value="1"/>
</dbReference>
<dbReference type="InterPro" id="IPR014718">
    <property type="entry name" value="GH-type_carb-bd"/>
</dbReference>
<dbReference type="PROSITE" id="PS00719">
    <property type="entry name" value="GLYCOSYL_HYDROL_F2_1"/>
    <property type="match status" value="1"/>
</dbReference>
<dbReference type="InterPro" id="IPR032312">
    <property type="entry name" value="LacZ_4"/>
</dbReference>
<keyword evidence="6 8" id="KW-0326">Glycosidase</keyword>
<dbReference type="Pfam" id="PF02837">
    <property type="entry name" value="Glyco_hydro_2_N"/>
    <property type="match status" value="1"/>
</dbReference>
<comment type="catalytic activity">
    <reaction evidence="1 8">
        <text>Hydrolysis of terminal non-reducing beta-D-galactose residues in beta-D-galactosides.</text>
        <dbReference type="EC" id="3.2.1.23"/>
    </reaction>
</comment>
<feature type="domain" description="Beta galactosidase small chain/" evidence="9">
    <location>
        <begin position="743"/>
        <end position="1014"/>
    </location>
</feature>
<evidence type="ECO:0000256" key="3">
    <source>
        <dbReference type="ARBA" id="ARBA00012756"/>
    </source>
</evidence>
<dbReference type="Pfam" id="PF02836">
    <property type="entry name" value="Glyco_hydro_2_C"/>
    <property type="match status" value="1"/>
</dbReference>
<comment type="caution">
    <text evidence="10">The sequence shown here is derived from an EMBL/GenBank/DDBJ whole genome shotgun (WGS) entry which is preliminary data.</text>
</comment>
<evidence type="ECO:0000259" key="9">
    <source>
        <dbReference type="SMART" id="SM01038"/>
    </source>
</evidence>
<dbReference type="Pfam" id="PF16353">
    <property type="entry name" value="LacZ_4"/>
    <property type="match status" value="1"/>
</dbReference>
<dbReference type="PANTHER" id="PTHR46323:SF2">
    <property type="entry name" value="BETA-GALACTOSIDASE"/>
    <property type="match status" value="1"/>
</dbReference>
<dbReference type="InterPro" id="IPR017853">
    <property type="entry name" value="GH"/>
</dbReference>
<evidence type="ECO:0000313" key="11">
    <source>
        <dbReference type="Proteomes" id="UP000640335"/>
    </source>
</evidence>
<dbReference type="SUPFAM" id="SSF74650">
    <property type="entry name" value="Galactose mutarotase-like"/>
    <property type="match status" value="1"/>
</dbReference>
<dbReference type="InterPro" id="IPR006104">
    <property type="entry name" value="Glyco_hydro_2_N"/>
</dbReference>
<dbReference type="Gene3D" id="2.70.98.10">
    <property type="match status" value="1"/>
</dbReference>
<keyword evidence="5 8" id="KW-0378">Hydrolase</keyword>
<keyword evidence="11" id="KW-1185">Reference proteome</keyword>
<dbReference type="InterPro" id="IPR036156">
    <property type="entry name" value="Beta-gal/glucu_dom_sf"/>
</dbReference>
<gene>
    <name evidence="10" type="ORF">H9660_07475</name>
</gene>
<dbReference type="Proteomes" id="UP000640335">
    <property type="component" value="Unassembled WGS sequence"/>
</dbReference>
<evidence type="ECO:0000256" key="7">
    <source>
        <dbReference type="ARBA" id="ARBA00032230"/>
    </source>
</evidence>
<dbReference type="InterPro" id="IPR023232">
    <property type="entry name" value="Glyco_hydro_2_AS"/>
</dbReference>
<dbReference type="PANTHER" id="PTHR46323">
    <property type="entry name" value="BETA-GALACTOSIDASE"/>
    <property type="match status" value="1"/>
</dbReference>
<dbReference type="InterPro" id="IPR013783">
    <property type="entry name" value="Ig-like_fold"/>
</dbReference>
<dbReference type="InterPro" id="IPR008979">
    <property type="entry name" value="Galactose-bd-like_sf"/>
</dbReference>
<dbReference type="InterPro" id="IPR050347">
    <property type="entry name" value="Bact_Beta-galactosidase"/>
</dbReference>
<dbReference type="EMBL" id="JACSQZ010000021">
    <property type="protein sequence ID" value="MBD7914986.1"/>
    <property type="molecule type" value="Genomic_DNA"/>
</dbReference>
<dbReference type="RefSeq" id="WP_191749751.1">
    <property type="nucleotide sequence ID" value="NZ_JACSQZ010000021.1"/>
</dbReference>
<evidence type="ECO:0000256" key="2">
    <source>
        <dbReference type="ARBA" id="ARBA00007401"/>
    </source>
</evidence>
<evidence type="ECO:0000256" key="8">
    <source>
        <dbReference type="RuleBase" id="RU361154"/>
    </source>
</evidence>
<dbReference type="InterPro" id="IPR006101">
    <property type="entry name" value="Glyco_hydro_2"/>
</dbReference>
<dbReference type="InterPro" id="IPR004199">
    <property type="entry name" value="B-gal_small/dom_5"/>
</dbReference>
<dbReference type="EC" id="3.2.1.23" evidence="3 8"/>
<dbReference type="SMART" id="SM01038">
    <property type="entry name" value="Bgal_small_N"/>
    <property type="match status" value="1"/>
</dbReference>
<comment type="similarity">
    <text evidence="2 8">Belongs to the glycosyl hydrolase 2 family.</text>
</comment>
<dbReference type="InterPro" id="IPR023230">
    <property type="entry name" value="Glyco_hydro_2_CS"/>
</dbReference>
<dbReference type="SUPFAM" id="SSF49785">
    <property type="entry name" value="Galactose-binding domain-like"/>
    <property type="match status" value="1"/>
</dbReference>
<dbReference type="Pfam" id="PF00703">
    <property type="entry name" value="Glyco_hydro_2"/>
    <property type="match status" value="1"/>
</dbReference>
<dbReference type="PROSITE" id="PS00608">
    <property type="entry name" value="GLYCOSYL_HYDROL_F2_2"/>
    <property type="match status" value="1"/>
</dbReference>
<dbReference type="InterPro" id="IPR006102">
    <property type="entry name" value="Ig-like_GH2"/>
</dbReference>
<dbReference type="Pfam" id="PF02929">
    <property type="entry name" value="Bgal_small_N"/>
    <property type="match status" value="1"/>
</dbReference>
<evidence type="ECO:0000256" key="1">
    <source>
        <dbReference type="ARBA" id="ARBA00001412"/>
    </source>
</evidence>
<dbReference type="InterPro" id="IPR006103">
    <property type="entry name" value="Glyco_hydro_2_cat"/>
</dbReference>
<dbReference type="Gene3D" id="2.60.40.10">
    <property type="entry name" value="Immunoglobulins"/>
    <property type="match status" value="2"/>
</dbReference>
<protein>
    <recommendedName>
        <fullName evidence="4 8">Beta-galactosidase</fullName>
        <ecNumber evidence="3 8">3.2.1.23</ecNumber>
    </recommendedName>
    <alternativeName>
        <fullName evidence="7 8">Lactase</fullName>
    </alternativeName>
</protein>